<dbReference type="GO" id="GO:0051082">
    <property type="term" value="F:unfolded protein binding"/>
    <property type="evidence" value="ECO:0007669"/>
    <property type="project" value="TreeGrafter"/>
</dbReference>
<dbReference type="HAMAP" id="MF_00580">
    <property type="entry name" value="CH10"/>
    <property type="match status" value="1"/>
</dbReference>
<evidence type="ECO:0000256" key="3">
    <source>
        <dbReference type="HAMAP-Rule" id="MF_00580"/>
    </source>
</evidence>
<dbReference type="PRINTS" id="PR00297">
    <property type="entry name" value="CHAPERONIN10"/>
</dbReference>
<dbReference type="AlphaFoldDB" id="A0A1G2SZA3"/>
<evidence type="ECO:0000256" key="4">
    <source>
        <dbReference type="RuleBase" id="RU000535"/>
    </source>
</evidence>
<dbReference type="Pfam" id="PF00166">
    <property type="entry name" value="Cpn10"/>
    <property type="match status" value="1"/>
</dbReference>
<dbReference type="GO" id="GO:0005524">
    <property type="term" value="F:ATP binding"/>
    <property type="evidence" value="ECO:0007669"/>
    <property type="project" value="InterPro"/>
</dbReference>
<keyword evidence="3" id="KW-0963">Cytoplasm</keyword>
<dbReference type="InterPro" id="IPR037124">
    <property type="entry name" value="Chaperonin_GroES_sf"/>
</dbReference>
<dbReference type="GO" id="GO:0046872">
    <property type="term" value="F:metal ion binding"/>
    <property type="evidence" value="ECO:0007669"/>
    <property type="project" value="TreeGrafter"/>
</dbReference>
<sequence>MQKKPVKKGKIIPIGDRVLVKPFTAEELKGKKPSYGIILPDAVVNEKSAHGKVVAVGEGKKVKAGDVVFFSKYSYDEIELDGEEFYLIKEENVLAVIK</sequence>
<dbReference type="CDD" id="cd00320">
    <property type="entry name" value="cpn10"/>
    <property type="match status" value="1"/>
</dbReference>
<dbReference type="SMART" id="SM00883">
    <property type="entry name" value="Cpn10"/>
    <property type="match status" value="1"/>
</dbReference>
<accession>A0A1G2SZA3</accession>
<organism evidence="5 6">
    <name type="scientific">Candidatus Zambryskibacteria bacterium RIFCSPHIGHO2_01_FULL_46_25</name>
    <dbReference type="NCBI Taxonomy" id="1802738"/>
    <lineage>
        <taxon>Bacteria</taxon>
        <taxon>Candidatus Zambryskiibacteriota</taxon>
    </lineage>
</organism>
<protein>
    <recommendedName>
        <fullName evidence="3">Co-chaperonin GroES</fullName>
    </recommendedName>
    <alternativeName>
        <fullName evidence="3">10 kDa chaperonin</fullName>
    </alternativeName>
    <alternativeName>
        <fullName evidence="3">Chaperonin-10</fullName>
        <shortName evidence="3">Cpn10</shortName>
    </alternativeName>
</protein>
<reference evidence="5 6" key="1">
    <citation type="journal article" date="2016" name="Nat. Commun.">
        <title>Thousands of microbial genomes shed light on interconnected biogeochemical processes in an aquifer system.</title>
        <authorList>
            <person name="Anantharaman K."/>
            <person name="Brown C.T."/>
            <person name="Hug L.A."/>
            <person name="Sharon I."/>
            <person name="Castelle C.J."/>
            <person name="Probst A.J."/>
            <person name="Thomas B.C."/>
            <person name="Singh A."/>
            <person name="Wilkins M.J."/>
            <person name="Karaoz U."/>
            <person name="Brodie E.L."/>
            <person name="Williams K.H."/>
            <person name="Hubbard S.S."/>
            <person name="Banfield J.F."/>
        </authorList>
    </citation>
    <scope>NUCLEOTIDE SEQUENCE [LARGE SCALE GENOMIC DNA]</scope>
</reference>
<dbReference type="Proteomes" id="UP000178107">
    <property type="component" value="Unassembled WGS sequence"/>
</dbReference>
<dbReference type="GO" id="GO:0051087">
    <property type="term" value="F:protein-folding chaperone binding"/>
    <property type="evidence" value="ECO:0007669"/>
    <property type="project" value="TreeGrafter"/>
</dbReference>
<gene>
    <name evidence="3" type="primary">groES</name>
    <name evidence="3" type="synonym">groS</name>
    <name evidence="5" type="ORF">A2838_01855</name>
</gene>
<comment type="function">
    <text evidence="3 4">Together with the chaperonin GroEL, plays an essential role in assisting protein folding. The GroEL-GroES system forms a nano-cage that allows encapsulation of the non-native substrate proteins and provides a physical environment optimized to promote and accelerate protein folding. GroES binds to the apical surface of the GroEL ring, thereby capping the opening of the GroEL channel.</text>
</comment>
<dbReference type="GO" id="GO:0044183">
    <property type="term" value="F:protein folding chaperone"/>
    <property type="evidence" value="ECO:0007669"/>
    <property type="project" value="InterPro"/>
</dbReference>
<name>A0A1G2SZA3_9BACT</name>
<dbReference type="InterPro" id="IPR020818">
    <property type="entry name" value="Chaperonin_GroES"/>
</dbReference>
<keyword evidence="2 3" id="KW-0143">Chaperone</keyword>
<comment type="subcellular location">
    <subcellularLocation>
        <location evidence="3">Cytoplasm</location>
    </subcellularLocation>
</comment>
<evidence type="ECO:0000313" key="5">
    <source>
        <dbReference type="EMBL" id="OHA90324.1"/>
    </source>
</evidence>
<evidence type="ECO:0000313" key="6">
    <source>
        <dbReference type="Proteomes" id="UP000178107"/>
    </source>
</evidence>
<evidence type="ECO:0000256" key="1">
    <source>
        <dbReference type="ARBA" id="ARBA00006975"/>
    </source>
</evidence>
<dbReference type="PANTHER" id="PTHR10772:SF63">
    <property type="entry name" value="20 KDA CHAPERONIN, CHLOROPLASTIC"/>
    <property type="match status" value="1"/>
</dbReference>
<dbReference type="InterPro" id="IPR011032">
    <property type="entry name" value="GroES-like_sf"/>
</dbReference>
<dbReference type="EMBL" id="MHVH01000005">
    <property type="protein sequence ID" value="OHA90324.1"/>
    <property type="molecule type" value="Genomic_DNA"/>
</dbReference>
<dbReference type="GO" id="GO:0005737">
    <property type="term" value="C:cytoplasm"/>
    <property type="evidence" value="ECO:0007669"/>
    <property type="project" value="UniProtKB-SubCell"/>
</dbReference>
<evidence type="ECO:0000256" key="2">
    <source>
        <dbReference type="ARBA" id="ARBA00023186"/>
    </source>
</evidence>
<comment type="subunit">
    <text evidence="3">Heptamer of 7 subunits arranged in a ring. Interacts with the chaperonin GroEL.</text>
</comment>
<comment type="similarity">
    <text evidence="1 3 4">Belongs to the GroES chaperonin family.</text>
</comment>
<dbReference type="SUPFAM" id="SSF50129">
    <property type="entry name" value="GroES-like"/>
    <property type="match status" value="1"/>
</dbReference>
<dbReference type="Gene3D" id="2.30.33.40">
    <property type="entry name" value="GroES chaperonin"/>
    <property type="match status" value="1"/>
</dbReference>
<comment type="caution">
    <text evidence="5">The sequence shown here is derived from an EMBL/GenBank/DDBJ whole genome shotgun (WGS) entry which is preliminary data.</text>
</comment>
<dbReference type="PANTHER" id="PTHR10772">
    <property type="entry name" value="10 KDA HEAT SHOCK PROTEIN"/>
    <property type="match status" value="1"/>
</dbReference>
<proteinExistence type="inferred from homology"/>